<dbReference type="InterPro" id="IPR013221">
    <property type="entry name" value="Mur_ligase_cen"/>
</dbReference>
<dbReference type="InterPro" id="IPR001645">
    <property type="entry name" value="Folylpolyglutamate_synth"/>
</dbReference>
<dbReference type="GO" id="GO:0008841">
    <property type="term" value="F:dihydrofolate synthase activity"/>
    <property type="evidence" value="ECO:0007669"/>
    <property type="project" value="TreeGrafter"/>
</dbReference>
<evidence type="ECO:0000256" key="7">
    <source>
        <dbReference type="ARBA" id="ARBA00022840"/>
    </source>
</evidence>
<evidence type="ECO:0000256" key="8">
    <source>
        <dbReference type="ARBA" id="ARBA00022842"/>
    </source>
</evidence>
<dbReference type="PIRSF" id="PIRSF001563">
    <property type="entry name" value="Folylpolyglu_synth"/>
    <property type="match status" value="1"/>
</dbReference>
<dbReference type="EMBL" id="VULY01000018">
    <property type="protein sequence ID" value="MSR93038.1"/>
    <property type="molecule type" value="Genomic_DNA"/>
</dbReference>
<dbReference type="GO" id="GO:0004326">
    <property type="term" value="F:tetrahydrofolylpolyglutamate synthase activity"/>
    <property type="evidence" value="ECO:0007669"/>
    <property type="project" value="UniProtKB-EC"/>
</dbReference>
<accession>A0A6N7URH4</accession>
<dbReference type="GO" id="GO:0005737">
    <property type="term" value="C:cytoplasm"/>
    <property type="evidence" value="ECO:0007669"/>
    <property type="project" value="TreeGrafter"/>
</dbReference>
<feature type="domain" description="Mur ligase C-terminal" evidence="12">
    <location>
        <begin position="298"/>
        <end position="416"/>
    </location>
</feature>
<protein>
    <recommendedName>
        <fullName evidence="3">tetrahydrofolate synthase</fullName>
        <ecNumber evidence="3">6.3.2.17</ecNumber>
    </recommendedName>
    <alternativeName>
        <fullName evidence="9">Tetrahydrofolylpolyglutamate synthase</fullName>
    </alternativeName>
</protein>
<dbReference type="FunFam" id="3.40.1190.10:FF:000011">
    <property type="entry name" value="Folylpolyglutamate synthase/dihydrofolate synthase"/>
    <property type="match status" value="1"/>
</dbReference>
<evidence type="ECO:0000259" key="13">
    <source>
        <dbReference type="Pfam" id="PF08245"/>
    </source>
</evidence>
<name>A0A6N7URH4_9FIRM</name>
<dbReference type="InterPro" id="IPR036565">
    <property type="entry name" value="Mur-like_cat_sf"/>
</dbReference>
<evidence type="ECO:0000256" key="1">
    <source>
        <dbReference type="ARBA" id="ARBA00001946"/>
    </source>
</evidence>
<dbReference type="GO" id="GO:0046872">
    <property type="term" value="F:metal ion binding"/>
    <property type="evidence" value="ECO:0007669"/>
    <property type="project" value="UniProtKB-KW"/>
</dbReference>
<dbReference type="RefSeq" id="WP_154475719.1">
    <property type="nucleotide sequence ID" value="NZ_JAXFXH010000019.1"/>
</dbReference>
<dbReference type="PROSITE" id="PS01012">
    <property type="entry name" value="FOLYLPOLYGLU_SYNT_2"/>
    <property type="match status" value="1"/>
</dbReference>
<evidence type="ECO:0000256" key="3">
    <source>
        <dbReference type="ARBA" id="ARBA00013025"/>
    </source>
</evidence>
<dbReference type="Gene3D" id="3.90.190.20">
    <property type="entry name" value="Mur ligase, C-terminal domain"/>
    <property type="match status" value="1"/>
</dbReference>
<comment type="cofactor">
    <cofactor evidence="1">
        <name>Mg(2+)</name>
        <dbReference type="ChEBI" id="CHEBI:18420"/>
    </cofactor>
</comment>
<evidence type="ECO:0000256" key="4">
    <source>
        <dbReference type="ARBA" id="ARBA00022598"/>
    </source>
</evidence>
<dbReference type="PROSITE" id="PS01011">
    <property type="entry name" value="FOLYLPOLYGLU_SYNT_1"/>
    <property type="match status" value="1"/>
</dbReference>
<evidence type="ECO:0000313" key="14">
    <source>
        <dbReference type="EMBL" id="MSR93038.1"/>
    </source>
</evidence>
<dbReference type="InterPro" id="IPR036615">
    <property type="entry name" value="Mur_ligase_C_dom_sf"/>
</dbReference>
<keyword evidence="5" id="KW-0479">Metal-binding</keyword>
<comment type="similarity">
    <text evidence="2 11">Belongs to the folylpolyglutamate synthase family.</text>
</comment>
<dbReference type="InterPro" id="IPR018109">
    <property type="entry name" value="Folylpolyglutamate_synth_CS"/>
</dbReference>
<dbReference type="InterPro" id="IPR004101">
    <property type="entry name" value="Mur_ligase_C"/>
</dbReference>
<dbReference type="Proteomes" id="UP000434409">
    <property type="component" value="Unassembled WGS sequence"/>
</dbReference>
<gene>
    <name evidence="14" type="ORF">FYJ34_01765</name>
</gene>
<keyword evidence="8" id="KW-0460">Magnesium</keyword>
<evidence type="ECO:0000256" key="9">
    <source>
        <dbReference type="ARBA" id="ARBA00030592"/>
    </source>
</evidence>
<dbReference type="PANTHER" id="PTHR11136">
    <property type="entry name" value="FOLYLPOLYGLUTAMATE SYNTHASE-RELATED"/>
    <property type="match status" value="1"/>
</dbReference>
<keyword evidence="7 11" id="KW-0067">ATP-binding</keyword>
<proteinExistence type="inferred from homology"/>
<evidence type="ECO:0000259" key="12">
    <source>
        <dbReference type="Pfam" id="PF02875"/>
    </source>
</evidence>
<keyword evidence="15" id="KW-1185">Reference proteome</keyword>
<evidence type="ECO:0000256" key="11">
    <source>
        <dbReference type="PIRNR" id="PIRNR001563"/>
    </source>
</evidence>
<organism evidence="14 15">
    <name type="scientific">Suipraeoptans intestinalis</name>
    <dbReference type="NCBI Taxonomy" id="2606628"/>
    <lineage>
        <taxon>Bacteria</taxon>
        <taxon>Bacillati</taxon>
        <taxon>Bacillota</taxon>
        <taxon>Clostridia</taxon>
        <taxon>Lachnospirales</taxon>
        <taxon>Lachnospiraceae</taxon>
        <taxon>Suipraeoptans</taxon>
    </lineage>
</organism>
<evidence type="ECO:0000256" key="5">
    <source>
        <dbReference type="ARBA" id="ARBA00022723"/>
    </source>
</evidence>
<feature type="domain" description="Mur ligase central" evidence="13">
    <location>
        <begin position="50"/>
        <end position="271"/>
    </location>
</feature>
<comment type="caution">
    <text evidence="14">The sequence shown here is derived from an EMBL/GenBank/DDBJ whole genome shotgun (WGS) entry which is preliminary data.</text>
</comment>
<dbReference type="SUPFAM" id="SSF53244">
    <property type="entry name" value="MurD-like peptide ligases, peptide-binding domain"/>
    <property type="match status" value="1"/>
</dbReference>
<dbReference type="GO" id="GO:0005524">
    <property type="term" value="F:ATP binding"/>
    <property type="evidence" value="ECO:0007669"/>
    <property type="project" value="UniProtKB-KW"/>
</dbReference>
<comment type="catalytic activity">
    <reaction evidence="10">
        <text>(6S)-5,6,7,8-tetrahydrofolyl-(gamma-L-Glu)(n) + L-glutamate + ATP = (6S)-5,6,7,8-tetrahydrofolyl-(gamma-L-Glu)(n+1) + ADP + phosphate + H(+)</text>
        <dbReference type="Rhea" id="RHEA:10580"/>
        <dbReference type="Rhea" id="RHEA-COMP:14738"/>
        <dbReference type="Rhea" id="RHEA-COMP:14740"/>
        <dbReference type="ChEBI" id="CHEBI:15378"/>
        <dbReference type="ChEBI" id="CHEBI:29985"/>
        <dbReference type="ChEBI" id="CHEBI:30616"/>
        <dbReference type="ChEBI" id="CHEBI:43474"/>
        <dbReference type="ChEBI" id="CHEBI:141005"/>
        <dbReference type="ChEBI" id="CHEBI:456216"/>
        <dbReference type="EC" id="6.3.2.17"/>
    </reaction>
</comment>
<reference evidence="14 15" key="1">
    <citation type="submission" date="2019-08" db="EMBL/GenBank/DDBJ databases">
        <title>In-depth cultivation of the pig gut microbiome towards novel bacterial diversity and tailored functional studies.</title>
        <authorList>
            <person name="Wylensek D."/>
            <person name="Hitch T.C.A."/>
            <person name="Clavel T."/>
        </authorList>
    </citation>
    <scope>NUCLEOTIDE SEQUENCE [LARGE SCALE GENOMIC DNA]</scope>
    <source>
        <strain evidence="14 15">68-1-5</strain>
    </source>
</reference>
<dbReference type="SUPFAM" id="SSF53623">
    <property type="entry name" value="MurD-like peptide ligases, catalytic domain"/>
    <property type="match status" value="1"/>
</dbReference>
<dbReference type="NCBIfam" id="TIGR01499">
    <property type="entry name" value="folC"/>
    <property type="match status" value="1"/>
</dbReference>
<evidence type="ECO:0000256" key="6">
    <source>
        <dbReference type="ARBA" id="ARBA00022741"/>
    </source>
</evidence>
<keyword evidence="6 11" id="KW-0547">Nucleotide-binding</keyword>
<dbReference type="AlphaFoldDB" id="A0A6N7URH4"/>
<dbReference type="Pfam" id="PF08245">
    <property type="entry name" value="Mur_ligase_M"/>
    <property type="match status" value="1"/>
</dbReference>
<dbReference type="EC" id="6.3.2.17" evidence="3"/>
<evidence type="ECO:0000313" key="15">
    <source>
        <dbReference type="Proteomes" id="UP000434409"/>
    </source>
</evidence>
<dbReference type="PANTHER" id="PTHR11136:SF0">
    <property type="entry name" value="DIHYDROFOLATE SYNTHETASE-RELATED"/>
    <property type="match status" value="1"/>
</dbReference>
<sequence>MNPRQVEEYLEKLPGFSPKAQGKKPFSLEALERLLERLGNPHKHLKIVHVAGTNGKGSVIAFLNSILTDSGIRTGVFTSPFLCRKEEMFRIGEKEITPEMLAFCLSEVIRESELLKRETGLFPSEFELYTAAAFLWFQREACDLVLLETGLGGASDATNVIPTPKLAVLTSISRDHVQMLGESIGEIATVKAGIIKKKGRVLSACQEEAAKAVLQERCRETGAKLYWSSQGTRIEQTETGQLFETPEGKRYQISMLGSCQIENAMLALAAASLLQEEYPGISERTIRSGLLRTSWRVRFEKVQEDPWVILDGSHNEAGVRAMADSLKRVAPGRKIRFVVGVLEDKDWQEMLSPLLEMGECFYTLTVPTNRGLDGKLLAEWIRKQGKKAQFFEHWLAAVEKGIMETKATEVLCVFGSLYYLGEVRKYFRKE</sequence>
<evidence type="ECO:0000256" key="2">
    <source>
        <dbReference type="ARBA" id="ARBA00008276"/>
    </source>
</evidence>
<dbReference type="Pfam" id="PF02875">
    <property type="entry name" value="Mur_ligase_C"/>
    <property type="match status" value="1"/>
</dbReference>
<keyword evidence="4 11" id="KW-0436">Ligase</keyword>
<dbReference type="Gene3D" id="3.40.1190.10">
    <property type="entry name" value="Mur-like, catalytic domain"/>
    <property type="match status" value="1"/>
</dbReference>
<evidence type="ECO:0000256" key="10">
    <source>
        <dbReference type="ARBA" id="ARBA00047493"/>
    </source>
</evidence>